<dbReference type="Pfam" id="PF17124">
    <property type="entry name" value="ThiJ_like"/>
    <property type="match status" value="1"/>
</dbReference>
<dbReference type="InterPro" id="IPR029062">
    <property type="entry name" value="Class_I_gatase-like"/>
</dbReference>
<gene>
    <name evidence="2" type="ORF">CTA1_4782</name>
</gene>
<reference evidence="2 3" key="1">
    <citation type="journal article" date="2019" name="PLoS ONE">
        <title>Comparative genome analysis indicates high evolutionary potential of pathogenicity genes in Colletotrichum tanaceti.</title>
        <authorList>
            <person name="Lelwala R.V."/>
            <person name="Korhonen P.K."/>
            <person name="Young N.D."/>
            <person name="Scott J.B."/>
            <person name="Ades P.A."/>
            <person name="Gasser R.B."/>
            <person name="Taylor P.W.J."/>
        </authorList>
    </citation>
    <scope>NUCLEOTIDE SEQUENCE [LARGE SCALE GENOMIC DNA]</scope>
    <source>
        <strain evidence="2">BRIP57314</strain>
    </source>
</reference>
<dbReference type="SUPFAM" id="SSF52317">
    <property type="entry name" value="Class I glutamine amidotransferase-like"/>
    <property type="match status" value="1"/>
</dbReference>
<feature type="region of interest" description="Disordered" evidence="1">
    <location>
        <begin position="20"/>
        <end position="53"/>
    </location>
</feature>
<dbReference type="Proteomes" id="UP000310108">
    <property type="component" value="Unassembled WGS sequence"/>
</dbReference>
<comment type="caution">
    <text evidence="2">The sequence shown here is derived from an EMBL/GenBank/DDBJ whole genome shotgun (WGS) entry which is preliminary data.</text>
</comment>
<dbReference type="OrthoDB" id="543156at2759"/>
<evidence type="ECO:0000313" key="2">
    <source>
        <dbReference type="EMBL" id="TKW60206.1"/>
    </source>
</evidence>
<evidence type="ECO:0008006" key="4">
    <source>
        <dbReference type="Google" id="ProtNLM"/>
    </source>
</evidence>
<evidence type="ECO:0000313" key="3">
    <source>
        <dbReference type="Proteomes" id="UP000310108"/>
    </source>
</evidence>
<evidence type="ECO:0000256" key="1">
    <source>
        <dbReference type="SAM" id="MobiDB-lite"/>
    </source>
</evidence>
<proteinExistence type="predicted"/>
<protein>
    <recommendedName>
        <fullName evidence="4">DJ-1/PfpI domain-containing protein</fullName>
    </recommendedName>
</protein>
<dbReference type="AlphaFoldDB" id="A0A4V6Y9M4"/>
<feature type="compositionally biased region" description="Low complexity" evidence="1">
    <location>
        <begin position="21"/>
        <end position="42"/>
    </location>
</feature>
<accession>A0A4V6Y9M4</accession>
<dbReference type="STRING" id="1306861.A0A4V6Y9M4"/>
<organism evidence="2 3">
    <name type="scientific">Colletotrichum tanaceti</name>
    <dbReference type="NCBI Taxonomy" id="1306861"/>
    <lineage>
        <taxon>Eukaryota</taxon>
        <taxon>Fungi</taxon>
        <taxon>Dikarya</taxon>
        <taxon>Ascomycota</taxon>
        <taxon>Pezizomycotina</taxon>
        <taxon>Sordariomycetes</taxon>
        <taxon>Hypocreomycetidae</taxon>
        <taxon>Glomerellales</taxon>
        <taxon>Glomerellaceae</taxon>
        <taxon>Colletotrichum</taxon>
        <taxon>Colletotrichum destructivum species complex</taxon>
    </lineage>
</organism>
<dbReference type="InterPro" id="IPR032633">
    <property type="entry name" value="ThiJ-like"/>
</dbReference>
<dbReference type="EMBL" id="PJEX01000001">
    <property type="protein sequence ID" value="TKW60206.1"/>
    <property type="molecule type" value="Genomic_DNA"/>
</dbReference>
<keyword evidence="3" id="KW-1185">Reference proteome</keyword>
<name>A0A4V6Y9M4_9PEZI</name>
<sequence length="235" mass="25951">MLGRWATLTAPSLVPSHVTISAPSNSPSLSPRSLTRPASRTPKLICPPPPSSSQRLQCPTYQAFKVAGFHVNFATETGKTPRCDSRMLEGLYQKLLPPSRPRRKVVFAICHGPLLLCNTKGDDGNSRHQAVKVVYKMYGAGSENVEAWMRKGVKDPSHFESSRIPHQPFVSPASWEGEKADLLLTLALFLTWSYRVQLRQRSVSPPDAAKMTDMMMVNLIHLVQASMGQDESVGL</sequence>